<sequence length="803" mass="90064">MGIRTRCDMLTHSHKLRHAVKDAALAVPPLDAAHAQLAAQLEFFLALEGMDLHGGWSASPSNGCTESGWKGDYSIFGGHQKILSVEIGPEKTTFTWSPEVASQAKQLNEQTKLGTWMRMEGPQLNQDLADFFCSPGWHASASLGSGLGRHEERLVTNACSFWSSLTSRCPALSAEPIDPESLPESAVPRHVSRIGSGVTAVGLVDSAAEARLPDPFREVHLGEYWVKGHLFLAVKIRPTSTVFEWNPEMVAREPWMEQCKDRTEGFRKFVNQCRGVPMTVKDQAFYAHRAEKKRGDADYFALKREKNKPLSRESIKACARAIILVVAGLHAKGLVHLDLKPENLMMFNGRLKLIDVDGCVPIDSEVSINDSSISFSPCYCAPEWARFLIDEAENKIIARPHLDVWSIGITLCELVTLDAILKPMYGNFLRNGHSHREAGFLFMDWLGHITRAPVPKSIERFDKDFHKLIVEGLLVCDHLKRKSLAQCLSDPYIYESSASATHQELHEGEKVQRQHRHRFEDTSSKAPLYKGTLFKLNTDGNADEPAHWLKRDMWVACDGSLCYFSIKENKRLVLLDGVKLAGAKDDHEQDICMCFSAESEAEYQLLDPEGLTKRCGCDTRKWRSLLSQATNLDGAMQTIRLGGVVADELKQFRLAVKNRRMKVGEDTKDGRNVRGPAGDQFAPVFKAKLWKVKAEGDRKKAEDWFEREMWIAKNGSLVYWSKKEDRELVYYTADDIANAKFIFLEKDDATHPWAFQVQLAPNSGVEFAPGEFAAESEALRDRTLDGRPLPGGAPQRVEKGSRV</sequence>
<evidence type="ECO:0000313" key="3">
    <source>
        <dbReference type="EMBL" id="CAK9033041.1"/>
    </source>
</evidence>
<dbReference type="InterPro" id="IPR052751">
    <property type="entry name" value="Plant_MAPKKK"/>
</dbReference>
<dbReference type="EMBL" id="CAXAMN010010890">
    <property type="protein sequence ID" value="CAK9033041.1"/>
    <property type="molecule type" value="Genomic_DNA"/>
</dbReference>
<dbReference type="InterPro" id="IPR011009">
    <property type="entry name" value="Kinase-like_dom_sf"/>
</dbReference>
<reference evidence="3 4" key="1">
    <citation type="submission" date="2024-02" db="EMBL/GenBank/DDBJ databases">
        <authorList>
            <person name="Chen Y."/>
            <person name="Shah S."/>
            <person name="Dougan E. K."/>
            <person name="Thang M."/>
            <person name="Chan C."/>
        </authorList>
    </citation>
    <scope>NUCLEOTIDE SEQUENCE [LARGE SCALE GENOMIC DNA]</scope>
</reference>
<organism evidence="3 4">
    <name type="scientific">Durusdinium trenchii</name>
    <dbReference type="NCBI Taxonomy" id="1381693"/>
    <lineage>
        <taxon>Eukaryota</taxon>
        <taxon>Sar</taxon>
        <taxon>Alveolata</taxon>
        <taxon>Dinophyceae</taxon>
        <taxon>Suessiales</taxon>
        <taxon>Symbiodiniaceae</taxon>
        <taxon>Durusdinium</taxon>
    </lineage>
</organism>
<keyword evidence="4" id="KW-1185">Reference proteome</keyword>
<name>A0ABP0L1K7_9DINO</name>
<comment type="caution">
    <text evidence="3">The sequence shown here is derived from an EMBL/GenBank/DDBJ whole genome shotgun (WGS) entry which is preliminary data.</text>
</comment>
<dbReference type="PROSITE" id="PS00108">
    <property type="entry name" value="PROTEIN_KINASE_ST"/>
    <property type="match status" value="1"/>
</dbReference>
<dbReference type="PROSITE" id="PS50011">
    <property type="entry name" value="PROTEIN_KINASE_DOM"/>
    <property type="match status" value="1"/>
</dbReference>
<evidence type="ECO:0000259" key="2">
    <source>
        <dbReference type="PROSITE" id="PS50011"/>
    </source>
</evidence>
<dbReference type="PANTHER" id="PTHR48011:SF4">
    <property type="entry name" value="MITOGEN-ACTIVATED PROTEIN KINASE KINASE KINASE 19"/>
    <property type="match status" value="1"/>
</dbReference>
<evidence type="ECO:0000313" key="4">
    <source>
        <dbReference type="Proteomes" id="UP001642484"/>
    </source>
</evidence>
<dbReference type="SUPFAM" id="SSF56112">
    <property type="entry name" value="Protein kinase-like (PK-like)"/>
    <property type="match status" value="1"/>
</dbReference>
<dbReference type="Proteomes" id="UP001642484">
    <property type="component" value="Unassembled WGS sequence"/>
</dbReference>
<dbReference type="InterPro" id="IPR008271">
    <property type="entry name" value="Ser/Thr_kinase_AS"/>
</dbReference>
<dbReference type="InterPro" id="IPR000719">
    <property type="entry name" value="Prot_kinase_dom"/>
</dbReference>
<accession>A0ABP0L1K7</accession>
<proteinExistence type="predicted"/>
<dbReference type="Pfam" id="PF00069">
    <property type="entry name" value="Pkinase"/>
    <property type="match status" value="1"/>
</dbReference>
<dbReference type="SMART" id="SM00220">
    <property type="entry name" value="S_TKc"/>
    <property type="match status" value="1"/>
</dbReference>
<dbReference type="PANTHER" id="PTHR48011">
    <property type="entry name" value="CCR4-NOT TRANSCRIPTIONAL COMPLEX SUBUNIT CAF120-RELATED"/>
    <property type="match status" value="1"/>
</dbReference>
<dbReference type="Gene3D" id="1.10.510.10">
    <property type="entry name" value="Transferase(Phosphotransferase) domain 1"/>
    <property type="match status" value="1"/>
</dbReference>
<feature type="domain" description="Protein kinase" evidence="2">
    <location>
        <begin position="188"/>
        <end position="493"/>
    </location>
</feature>
<protein>
    <recommendedName>
        <fullName evidence="2">Protein kinase domain-containing protein</fullName>
    </recommendedName>
</protein>
<gene>
    <name evidence="3" type="ORF">CCMP2556_LOCUS18908</name>
</gene>
<feature type="region of interest" description="Disordered" evidence="1">
    <location>
        <begin position="783"/>
        <end position="803"/>
    </location>
</feature>
<evidence type="ECO:0000256" key="1">
    <source>
        <dbReference type="SAM" id="MobiDB-lite"/>
    </source>
</evidence>